<reference evidence="2 3" key="1">
    <citation type="submission" date="2019-03" db="EMBL/GenBank/DDBJ databases">
        <title>First draft genome of Liparis tanakae, snailfish: a comprehensive survey of snailfish specific genes.</title>
        <authorList>
            <person name="Kim W."/>
            <person name="Song I."/>
            <person name="Jeong J.-H."/>
            <person name="Kim D."/>
            <person name="Kim S."/>
            <person name="Ryu S."/>
            <person name="Song J.Y."/>
            <person name="Lee S.K."/>
        </authorList>
    </citation>
    <scope>NUCLEOTIDE SEQUENCE [LARGE SCALE GENOMIC DNA]</scope>
    <source>
        <tissue evidence="2">Muscle</tissue>
    </source>
</reference>
<gene>
    <name evidence="2" type="ORF">EYF80_043544</name>
</gene>
<accession>A0A4Z2G0C2</accession>
<evidence type="ECO:0000313" key="3">
    <source>
        <dbReference type="Proteomes" id="UP000314294"/>
    </source>
</evidence>
<evidence type="ECO:0000256" key="1">
    <source>
        <dbReference type="SAM" id="Phobius"/>
    </source>
</evidence>
<keyword evidence="1" id="KW-1133">Transmembrane helix</keyword>
<dbReference type="EMBL" id="SRLO01000799">
    <property type="protein sequence ID" value="TNN46264.1"/>
    <property type="molecule type" value="Genomic_DNA"/>
</dbReference>
<evidence type="ECO:0000313" key="2">
    <source>
        <dbReference type="EMBL" id="TNN46264.1"/>
    </source>
</evidence>
<dbReference type="AlphaFoldDB" id="A0A4Z2G0C2"/>
<keyword evidence="3" id="KW-1185">Reference proteome</keyword>
<keyword evidence="1" id="KW-0812">Transmembrane</keyword>
<feature type="transmembrane region" description="Helical" evidence="1">
    <location>
        <begin position="12"/>
        <end position="34"/>
    </location>
</feature>
<proteinExistence type="predicted"/>
<comment type="caution">
    <text evidence="2">The sequence shown here is derived from an EMBL/GenBank/DDBJ whole genome shotgun (WGS) entry which is preliminary data.</text>
</comment>
<name>A0A4Z2G0C2_9TELE</name>
<protein>
    <submittedName>
        <fullName evidence="2">Uncharacterized protein</fullName>
    </submittedName>
</protein>
<dbReference type="Proteomes" id="UP000314294">
    <property type="component" value="Unassembled WGS sequence"/>
</dbReference>
<keyword evidence="1" id="KW-0472">Membrane</keyword>
<organism evidence="2 3">
    <name type="scientific">Liparis tanakae</name>
    <name type="common">Tanaka's snailfish</name>
    <dbReference type="NCBI Taxonomy" id="230148"/>
    <lineage>
        <taxon>Eukaryota</taxon>
        <taxon>Metazoa</taxon>
        <taxon>Chordata</taxon>
        <taxon>Craniata</taxon>
        <taxon>Vertebrata</taxon>
        <taxon>Euteleostomi</taxon>
        <taxon>Actinopterygii</taxon>
        <taxon>Neopterygii</taxon>
        <taxon>Teleostei</taxon>
        <taxon>Neoteleostei</taxon>
        <taxon>Acanthomorphata</taxon>
        <taxon>Eupercaria</taxon>
        <taxon>Perciformes</taxon>
        <taxon>Cottioidei</taxon>
        <taxon>Cottales</taxon>
        <taxon>Liparidae</taxon>
        <taxon>Liparis</taxon>
    </lineage>
</organism>
<sequence length="71" mass="8039">MVEVSIVVHADYQLFIHSVIFIVLLLTRCILKVLGEVFEKAIMRLRSSRKAPSATSCTLIDPMLPLVRKDL</sequence>